<dbReference type="InterPro" id="IPR036418">
    <property type="entry name" value="Cyt_c_oxidase_su6a_sf"/>
</dbReference>
<evidence type="ECO:0000256" key="2">
    <source>
        <dbReference type="SAM" id="Phobius"/>
    </source>
</evidence>
<reference evidence="3 4" key="1">
    <citation type="journal article" date="2024" name="bioRxiv">
        <title>A reference genome for Trichogramma kaykai: A tiny desert-dwelling parasitoid wasp with competing sex-ratio distorters.</title>
        <authorList>
            <person name="Culotta J."/>
            <person name="Lindsey A.R."/>
        </authorList>
    </citation>
    <scope>NUCLEOTIDE SEQUENCE [LARGE SCALE GENOMIC DNA]</scope>
    <source>
        <strain evidence="3 4">KSX58</strain>
    </source>
</reference>
<dbReference type="AlphaFoldDB" id="A0ABD2WN08"/>
<gene>
    <name evidence="3" type="ORF">TKK_011522</name>
</gene>
<keyword evidence="4" id="KW-1185">Reference proteome</keyword>
<dbReference type="SUPFAM" id="SSF81411">
    <property type="entry name" value="Mitochondrial cytochrome c oxidase subunit VIa"/>
    <property type="match status" value="1"/>
</dbReference>
<feature type="transmembrane region" description="Helical" evidence="2">
    <location>
        <begin position="280"/>
        <end position="298"/>
    </location>
</feature>
<dbReference type="Proteomes" id="UP001627154">
    <property type="component" value="Unassembled WGS sequence"/>
</dbReference>
<feature type="region of interest" description="Disordered" evidence="1">
    <location>
        <begin position="58"/>
        <end position="109"/>
    </location>
</feature>
<evidence type="ECO:0000256" key="1">
    <source>
        <dbReference type="SAM" id="MobiDB-lite"/>
    </source>
</evidence>
<keyword evidence="2" id="KW-0812">Transmembrane</keyword>
<name>A0ABD2WN08_9HYME</name>
<dbReference type="EMBL" id="JBJJXI010000092">
    <property type="protein sequence ID" value="KAL3394531.1"/>
    <property type="molecule type" value="Genomic_DNA"/>
</dbReference>
<organism evidence="3 4">
    <name type="scientific">Trichogramma kaykai</name>
    <dbReference type="NCBI Taxonomy" id="54128"/>
    <lineage>
        <taxon>Eukaryota</taxon>
        <taxon>Metazoa</taxon>
        <taxon>Ecdysozoa</taxon>
        <taxon>Arthropoda</taxon>
        <taxon>Hexapoda</taxon>
        <taxon>Insecta</taxon>
        <taxon>Pterygota</taxon>
        <taxon>Neoptera</taxon>
        <taxon>Endopterygota</taxon>
        <taxon>Hymenoptera</taxon>
        <taxon>Apocrita</taxon>
        <taxon>Proctotrupomorpha</taxon>
        <taxon>Chalcidoidea</taxon>
        <taxon>Trichogrammatidae</taxon>
        <taxon>Trichogramma</taxon>
    </lineage>
</organism>
<sequence>MFFPLNPLKNLVSLNRASKLKLLSHNLNYTEKNYSQTSSALGPSSNCRKGGSAGCKEISDSFSSSTHRGSSSKSSNSSSSSSSSDGSSEFDKAPTCPSNRSWRPPKCCHSADPSTNTQPSCCQQPYSLSSSNQSKAPSNMQEATKSVSHPKLFNTGRATTWTPGGYYSKSCRLTCSETSSKPGCSRCDPCANVSNANPPNNFKDLPHFQACQSPPDPSGSGGGPVQCLSTTCPSCPTPTNPNMLTQMGCQSMMQPPCPCDASPVCCSDEPEKKFKFWQSMTFFFMLPSLLVVGSFVQYNKNNETHEKADLTSYPYMNIKTKVMTIMLIHTKMILISDLAILITIINFSWVNQRRLTILVKRSKKLLL</sequence>
<feature type="region of interest" description="Disordered" evidence="1">
    <location>
        <begin position="126"/>
        <end position="146"/>
    </location>
</feature>
<evidence type="ECO:0000313" key="4">
    <source>
        <dbReference type="Proteomes" id="UP001627154"/>
    </source>
</evidence>
<comment type="caution">
    <text evidence="3">The sequence shown here is derived from an EMBL/GenBank/DDBJ whole genome shotgun (WGS) entry which is preliminary data.</text>
</comment>
<protein>
    <submittedName>
        <fullName evidence="3">Uncharacterized protein</fullName>
    </submittedName>
</protein>
<dbReference type="Gene3D" id="4.10.95.10">
    <property type="entry name" value="Cytochrome c oxidase, subunit VIa"/>
    <property type="match status" value="1"/>
</dbReference>
<feature type="compositionally biased region" description="Low complexity" evidence="1">
    <location>
        <begin position="60"/>
        <end position="87"/>
    </location>
</feature>
<accession>A0ABD2WN08</accession>
<keyword evidence="2" id="KW-1133">Transmembrane helix</keyword>
<evidence type="ECO:0000313" key="3">
    <source>
        <dbReference type="EMBL" id="KAL3394531.1"/>
    </source>
</evidence>
<keyword evidence="2" id="KW-0472">Membrane</keyword>
<proteinExistence type="predicted"/>
<feature type="transmembrane region" description="Helical" evidence="2">
    <location>
        <begin position="332"/>
        <end position="351"/>
    </location>
</feature>